<dbReference type="EMBL" id="CAJOBA010049346">
    <property type="protein sequence ID" value="CAF4222903.1"/>
    <property type="molecule type" value="Genomic_DNA"/>
</dbReference>
<evidence type="ECO:0000313" key="5">
    <source>
        <dbReference type="EMBL" id="CAF1422681.1"/>
    </source>
</evidence>
<sequence length="114" mass="12729">MKHAQRVIGNAGVAKCGLCDDEIKISNKSTTSLRYHLIVKQDKSELKLKTMKQKQKCDISLDKKQELDDLCVHCIIKDGRSFGDLKKHGILKLLRAMIPGKLTGLHSSSDISLK</sequence>
<evidence type="ECO:0000313" key="7">
    <source>
        <dbReference type="Proteomes" id="UP000682733"/>
    </source>
</evidence>
<dbReference type="Pfam" id="PF02892">
    <property type="entry name" value="zf-BED"/>
    <property type="match status" value="1"/>
</dbReference>
<keyword evidence="1" id="KW-0479">Metal-binding</keyword>
<evidence type="ECO:0000256" key="2">
    <source>
        <dbReference type="ARBA" id="ARBA00022771"/>
    </source>
</evidence>
<dbReference type="Proteomes" id="UP000677228">
    <property type="component" value="Unassembled WGS sequence"/>
</dbReference>
<dbReference type="InterPro" id="IPR003656">
    <property type="entry name" value="Znf_BED"/>
</dbReference>
<dbReference type="AlphaFoldDB" id="A0A8S2SCH5"/>
<evidence type="ECO:0000313" key="6">
    <source>
        <dbReference type="EMBL" id="CAF4222903.1"/>
    </source>
</evidence>
<evidence type="ECO:0000256" key="1">
    <source>
        <dbReference type="ARBA" id="ARBA00022723"/>
    </source>
</evidence>
<comment type="caution">
    <text evidence="6">The sequence shown here is derived from an EMBL/GenBank/DDBJ whole genome shotgun (WGS) entry which is preliminary data.</text>
</comment>
<organism evidence="6 7">
    <name type="scientific">Didymodactylos carnosus</name>
    <dbReference type="NCBI Taxonomy" id="1234261"/>
    <lineage>
        <taxon>Eukaryota</taxon>
        <taxon>Metazoa</taxon>
        <taxon>Spiralia</taxon>
        <taxon>Gnathifera</taxon>
        <taxon>Rotifera</taxon>
        <taxon>Eurotatoria</taxon>
        <taxon>Bdelloidea</taxon>
        <taxon>Philodinida</taxon>
        <taxon>Philodinidae</taxon>
        <taxon>Didymodactylos</taxon>
    </lineage>
</organism>
<reference evidence="6" key="1">
    <citation type="submission" date="2021-02" db="EMBL/GenBank/DDBJ databases">
        <authorList>
            <person name="Nowell W R."/>
        </authorList>
    </citation>
    <scope>NUCLEOTIDE SEQUENCE</scope>
</reference>
<evidence type="ECO:0000256" key="3">
    <source>
        <dbReference type="ARBA" id="ARBA00022833"/>
    </source>
</evidence>
<dbReference type="GO" id="GO:0008270">
    <property type="term" value="F:zinc ion binding"/>
    <property type="evidence" value="ECO:0007669"/>
    <property type="project" value="UniProtKB-KW"/>
</dbReference>
<accession>A0A8S2SCH5</accession>
<protein>
    <recommendedName>
        <fullName evidence="4">BED-type domain-containing protein</fullName>
    </recommendedName>
</protein>
<gene>
    <name evidence="5" type="ORF">OVA965_LOCUS33751</name>
    <name evidence="6" type="ORF">TMI583_LOCUS34646</name>
</gene>
<feature type="domain" description="BED-type" evidence="4">
    <location>
        <begin position="2"/>
        <end position="38"/>
    </location>
</feature>
<keyword evidence="2" id="KW-0863">Zinc-finger</keyword>
<dbReference type="GO" id="GO:0003677">
    <property type="term" value="F:DNA binding"/>
    <property type="evidence" value="ECO:0007669"/>
    <property type="project" value="InterPro"/>
</dbReference>
<name>A0A8S2SCH5_9BILA</name>
<proteinExistence type="predicted"/>
<keyword evidence="3" id="KW-0862">Zinc</keyword>
<dbReference type="EMBL" id="CAJNOK010027587">
    <property type="protein sequence ID" value="CAF1422681.1"/>
    <property type="molecule type" value="Genomic_DNA"/>
</dbReference>
<evidence type="ECO:0000259" key="4">
    <source>
        <dbReference type="Pfam" id="PF02892"/>
    </source>
</evidence>
<dbReference type="Proteomes" id="UP000682733">
    <property type="component" value="Unassembled WGS sequence"/>
</dbReference>